<feature type="compositionally biased region" description="Basic and acidic residues" evidence="6">
    <location>
        <begin position="1530"/>
        <end position="1540"/>
    </location>
</feature>
<dbReference type="SMART" id="SM00719">
    <property type="entry name" value="Plus3"/>
    <property type="match status" value="1"/>
</dbReference>
<dbReference type="InterPro" id="IPR000571">
    <property type="entry name" value="Znf_CCCH"/>
</dbReference>
<dbReference type="FunFam" id="3.90.70.200:FF:000002">
    <property type="entry name" value="Zinc finger CCCH domain-containing protein 19"/>
    <property type="match status" value="1"/>
</dbReference>
<evidence type="ECO:0000313" key="11">
    <source>
        <dbReference type="EMBL" id="GMN55773.1"/>
    </source>
</evidence>
<feature type="domain" description="C3H1-type" evidence="7">
    <location>
        <begin position="1575"/>
        <end position="1600"/>
    </location>
</feature>
<feature type="compositionally biased region" description="Polar residues" evidence="6">
    <location>
        <begin position="506"/>
        <end position="519"/>
    </location>
</feature>
<dbReference type="Gene3D" id="1.10.245.10">
    <property type="entry name" value="SWIB/MDM2 domain"/>
    <property type="match status" value="1"/>
</dbReference>
<evidence type="ECO:0000259" key="9">
    <source>
        <dbReference type="PROSITE" id="PS51360"/>
    </source>
</evidence>
<feature type="compositionally biased region" description="Pro residues" evidence="6">
    <location>
        <begin position="36"/>
        <end position="46"/>
    </location>
</feature>
<feature type="compositionally biased region" description="Basic residues" evidence="6">
    <location>
        <begin position="523"/>
        <end position="534"/>
    </location>
</feature>
<dbReference type="InterPro" id="IPR011011">
    <property type="entry name" value="Znf_FYVE_PHD"/>
</dbReference>
<dbReference type="SUPFAM" id="SSF47592">
    <property type="entry name" value="SWIB/MDM2 domain"/>
    <property type="match status" value="1"/>
</dbReference>
<dbReference type="SUPFAM" id="SSF57903">
    <property type="entry name" value="FYVE/PHD zinc finger"/>
    <property type="match status" value="1"/>
</dbReference>
<dbReference type="PANTHER" id="PTHR46695">
    <property type="entry name" value="ZINC FINGER CCCH DOMAIN-CONTAINING PROTEIN 44-RELATED"/>
    <property type="match status" value="1"/>
</dbReference>
<proteinExistence type="predicted"/>
<dbReference type="SMART" id="SM00444">
    <property type="entry name" value="GYF"/>
    <property type="match status" value="1"/>
</dbReference>
<dbReference type="PROSITE" id="PS50829">
    <property type="entry name" value="GYF"/>
    <property type="match status" value="1"/>
</dbReference>
<evidence type="ECO:0000256" key="3">
    <source>
        <dbReference type="ARBA" id="ARBA00022833"/>
    </source>
</evidence>
<dbReference type="GO" id="GO:0003677">
    <property type="term" value="F:DNA binding"/>
    <property type="evidence" value="ECO:0007669"/>
    <property type="project" value="UniProtKB-KW"/>
</dbReference>
<dbReference type="FunFam" id="3.30.40.10:FF:000303">
    <property type="entry name" value="Zinc finger CCCH domain-containing protein 19"/>
    <property type="match status" value="1"/>
</dbReference>
<dbReference type="GO" id="GO:0008270">
    <property type="term" value="F:zinc ion binding"/>
    <property type="evidence" value="ECO:0007669"/>
    <property type="project" value="UniProtKB-KW"/>
</dbReference>
<feature type="compositionally biased region" description="Basic and acidic residues" evidence="6">
    <location>
        <begin position="67"/>
        <end position="79"/>
    </location>
</feature>
<feature type="region of interest" description="Disordered" evidence="6">
    <location>
        <begin position="646"/>
        <end position="692"/>
    </location>
</feature>
<dbReference type="InterPro" id="IPR013083">
    <property type="entry name" value="Znf_RING/FYVE/PHD"/>
</dbReference>
<feature type="compositionally biased region" description="Polar residues" evidence="6">
    <location>
        <begin position="1213"/>
        <end position="1236"/>
    </location>
</feature>
<dbReference type="SUPFAM" id="SSF159042">
    <property type="entry name" value="Plus3-like"/>
    <property type="match status" value="1"/>
</dbReference>
<dbReference type="PANTHER" id="PTHR46695:SF5">
    <property type="entry name" value="RNA POLYMERASE-ASSOCIATED PROTEIN RTF1 HOMOLOG"/>
    <property type="match status" value="1"/>
</dbReference>
<dbReference type="PROSITE" id="PS51925">
    <property type="entry name" value="SWIB_MDM2"/>
    <property type="match status" value="1"/>
</dbReference>
<organism evidence="11 12">
    <name type="scientific">Ficus carica</name>
    <name type="common">Common fig</name>
    <dbReference type="NCBI Taxonomy" id="3494"/>
    <lineage>
        <taxon>Eukaryota</taxon>
        <taxon>Viridiplantae</taxon>
        <taxon>Streptophyta</taxon>
        <taxon>Embryophyta</taxon>
        <taxon>Tracheophyta</taxon>
        <taxon>Spermatophyta</taxon>
        <taxon>Magnoliopsida</taxon>
        <taxon>eudicotyledons</taxon>
        <taxon>Gunneridae</taxon>
        <taxon>Pentapetalae</taxon>
        <taxon>rosids</taxon>
        <taxon>fabids</taxon>
        <taxon>Rosales</taxon>
        <taxon>Moraceae</taxon>
        <taxon>Ficeae</taxon>
        <taxon>Ficus</taxon>
    </lineage>
</organism>
<dbReference type="InterPro" id="IPR003121">
    <property type="entry name" value="SWIB_MDM2_domain"/>
</dbReference>
<feature type="compositionally biased region" description="Acidic residues" evidence="6">
    <location>
        <begin position="236"/>
        <end position="264"/>
    </location>
</feature>
<feature type="compositionally biased region" description="Basic and acidic residues" evidence="6">
    <location>
        <begin position="893"/>
        <end position="903"/>
    </location>
</feature>
<dbReference type="Gene3D" id="3.30.40.10">
    <property type="entry name" value="Zinc/RING finger domain, C3HC4 (zinc finger)"/>
    <property type="match status" value="1"/>
</dbReference>
<feature type="region of interest" description="Disordered" evidence="6">
    <location>
        <begin position="1146"/>
        <end position="1168"/>
    </location>
</feature>
<evidence type="ECO:0000256" key="4">
    <source>
        <dbReference type="ARBA" id="ARBA00023125"/>
    </source>
</evidence>
<dbReference type="SMART" id="SM00151">
    <property type="entry name" value="SWIB"/>
    <property type="match status" value="1"/>
</dbReference>
<dbReference type="InterPro" id="IPR035445">
    <property type="entry name" value="GYF-like_dom_sf"/>
</dbReference>
<feature type="region of interest" description="Disordered" evidence="6">
    <location>
        <begin position="1460"/>
        <end position="1578"/>
    </location>
</feature>
<dbReference type="InterPro" id="IPR058668">
    <property type="entry name" value="NERD_dom"/>
</dbReference>
<evidence type="ECO:0008006" key="13">
    <source>
        <dbReference type="Google" id="ProtNLM"/>
    </source>
</evidence>
<keyword evidence="4" id="KW-0238">DNA-binding</keyword>
<feature type="region of interest" description="Disordered" evidence="6">
    <location>
        <begin position="1213"/>
        <end position="1242"/>
    </location>
</feature>
<evidence type="ECO:0000259" key="8">
    <source>
        <dbReference type="PROSITE" id="PS50829"/>
    </source>
</evidence>
<dbReference type="InterPro" id="IPR004343">
    <property type="entry name" value="Plus-3_dom"/>
</dbReference>
<feature type="domain" description="DM2" evidence="10">
    <location>
        <begin position="555"/>
        <end position="638"/>
    </location>
</feature>
<dbReference type="Pfam" id="PF02213">
    <property type="entry name" value="GYF"/>
    <property type="match status" value="1"/>
</dbReference>
<feature type="domain" description="Plus3" evidence="9">
    <location>
        <begin position="697"/>
        <end position="830"/>
    </location>
</feature>
<feature type="zinc finger region" description="C3H1-type" evidence="5">
    <location>
        <begin position="1575"/>
        <end position="1600"/>
    </location>
</feature>
<accession>A0AA88AIS1</accession>
<evidence type="ECO:0000256" key="5">
    <source>
        <dbReference type="PROSITE-ProRule" id="PRU00723"/>
    </source>
</evidence>
<dbReference type="Gene3D" id="3.90.70.200">
    <property type="entry name" value="Plus-3 domain"/>
    <property type="match status" value="1"/>
</dbReference>
<keyword evidence="1 5" id="KW-0479">Metal-binding</keyword>
<evidence type="ECO:0000256" key="2">
    <source>
        <dbReference type="ARBA" id="ARBA00022771"/>
    </source>
</evidence>
<feature type="region of interest" description="Disordered" evidence="6">
    <location>
        <begin position="1"/>
        <end position="117"/>
    </location>
</feature>
<feature type="compositionally biased region" description="Acidic residues" evidence="6">
    <location>
        <begin position="272"/>
        <end position="306"/>
    </location>
</feature>
<gene>
    <name evidence="11" type="ORF">TIFTF001_024894</name>
</gene>
<dbReference type="InterPro" id="IPR036128">
    <property type="entry name" value="Plus3-like_sf"/>
</dbReference>
<dbReference type="Gene3D" id="3.30.1490.40">
    <property type="match status" value="1"/>
</dbReference>
<feature type="compositionally biased region" description="Basic and acidic residues" evidence="6">
    <location>
        <begin position="487"/>
        <end position="496"/>
    </location>
</feature>
<dbReference type="Pfam" id="PF03126">
    <property type="entry name" value="Plus-3"/>
    <property type="match status" value="1"/>
</dbReference>
<sequence length="1600" mass="174983">MEGDDEEASNVNDPPVLVDDGANQELPGTEPQCDSQPPPEPPPPPHEAVGGTRGDGDAIGGEESSLEESRGDEIERNDGETSVSAEEEKAVVEVRGEEEKVGIGVEEESAMAVGGNGAGDAAVETVVVVSEAADEAVESEVGGEPPSVAEEKVDEKADEAEVANENGLEELAEEKEAVANVVEVAADEDDAAAAAEEANLAVQLEETEDVANVADETEVAVAAEELNSAEQVEDTKMEDEAEKEEEQEHEQEQEEEKEEDEMEGNEDRSVAEEELEAAEVMEETTEAEETEAVEEAEGMEVVEEEEGVTRGGKRKRRKNVKAPAKVPAKKKMEEDVCFICFDGGELVLCDRREVVSLDVTRGCPKAYHPSCVDRDEAFFRTKGRWNCGWHQCSNCQKNAYYTCYTCTFSLCKACIKAAVILCVRGNKGFCETCMKTIMLIEKNENNVDFDDRSSFEYLFKDYWMDLKGKLSLTLDELEQAKSPWKGSDTHAHKQESADEPFDPSNDVGSDSDGSTGNLESSNSKRRKTRRRSKSRTKDKDSRSTITTTVNEGLSVHDSNQWASKELLEFVMHMKNGDASTLTQFDVQALLLEYIKRNKLRDPRRKSQIICDTRLENLFGKPRVGHFEMLKLLESHFLIKEDSHADDLQGSTVDPEASQLEADGNSDGPGRAGKDKKRKTRRKGDGRGPQSNLEDYAAIDMHNINLIYLRRNLVEDLIDDTENFHEKVVGAFVRIRILGSAQKQDLYRLVQVIGTSKGTEPYKVGKRTTDILLEILNLNKTETVAIDIISNQEFTEDECKRLRQSIKCGFINRLTVGDVQEKAMALQAVRVKDWLESEVVRLSHLRDRASEKGRRKEYPLYYTFICISSFAIFLGKCVEKLQLLKTPEERKRRLEEIPEIHADPNMDPNFESEEEEETDDKRQENYTRPRGSAFGRRGREPVSPRKGGSTLSDTWSGTRNYSSMSQELSRSMSSRGFSNKLEDTTGVGEIVSESWNLGRDREMQPPNSWEKHKMSTLETGSRSTQPGVMSESFHAAVSENSGGSAEPVAKINESEKIWHYQDPAGKVQGPFSIVQLRKWNATGYFPVDLRIWKATEKQDDSILLADALAGKFQKDKVQVVHNLHQSPSHAGKLQGVALHRATEVQVGGESWRSQSEPNSLTGKVAPTPVDVPKYSSDGWGSTNLPSPTPSQPPLGTMKVQAYENKWSGNPVQSAGSLGINQFPGNTGVTQENMTRTPDNSKPEKMMPLGSTNDLPTHHLPTISAPVLNHGSISTDADIKSVVSNLQGIVQSVASHLPPVETQGWGSASVQKPEMILLTPTPGSESQPWRGAPSQVETNNHGVMHAQPPAHGQWGDVPTINTSTPTFNGNAGGNFPATGFQTVLPSDPWRPAVPSNQPNIQPPAPPNAPWDVGVVGNQSAAPRMGQENQNPSWGPVAANPNMGWAGPGPGNANMNWGGVPGQGLGHGNSNPGWGTAPGLGPTHGNPVSGWGPPPMNTNANQSWAAHGQGQPPGNANHGWAAPSGNQGNWGSDRSHNTDRFANQREMGSQGGDSGYGSGKPWNRQSSFGSGGSSRPPFKGQRVCKFHESGHCKKGASCDYLHT</sequence>
<feature type="compositionally biased region" description="Basic residues" evidence="6">
    <location>
        <begin position="673"/>
        <end position="683"/>
    </location>
</feature>
<feature type="compositionally biased region" description="Polar residues" evidence="6">
    <location>
        <begin position="1015"/>
        <end position="1026"/>
    </location>
</feature>
<feature type="compositionally biased region" description="Basic and acidic residues" evidence="6">
    <location>
        <begin position="86"/>
        <end position="101"/>
    </location>
</feature>
<feature type="region of interest" description="Disordered" evidence="6">
    <location>
        <begin position="208"/>
        <end position="319"/>
    </location>
</feature>
<dbReference type="SUPFAM" id="SSF55277">
    <property type="entry name" value="GYF domain"/>
    <property type="match status" value="1"/>
</dbReference>
<dbReference type="InterPro" id="IPR003169">
    <property type="entry name" value="GYF"/>
</dbReference>
<feature type="region of interest" description="Disordered" evidence="6">
    <location>
        <begin position="893"/>
        <end position="980"/>
    </location>
</feature>
<feature type="compositionally biased region" description="Low complexity" evidence="6">
    <location>
        <begin position="208"/>
        <end position="225"/>
    </location>
</feature>
<evidence type="ECO:0000256" key="6">
    <source>
        <dbReference type="SAM" id="MobiDB-lite"/>
    </source>
</evidence>
<feature type="compositionally biased region" description="Gly residues" evidence="6">
    <location>
        <begin position="1546"/>
        <end position="1555"/>
    </location>
</feature>
<feature type="compositionally biased region" description="Low complexity" evidence="6">
    <location>
        <begin position="961"/>
        <end position="974"/>
    </location>
</feature>
<evidence type="ECO:0000313" key="12">
    <source>
        <dbReference type="Proteomes" id="UP001187192"/>
    </source>
</evidence>
<dbReference type="Pfam" id="PF25980">
    <property type="entry name" value="NERD_plant"/>
    <property type="match status" value="1"/>
</dbReference>
<keyword evidence="12" id="KW-1185">Reference proteome</keyword>
<dbReference type="CDD" id="cd00072">
    <property type="entry name" value="GYF"/>
    <property type="match status" value="1"/>
</dbReference>
<dbReference type="PROSITE" id="PS50103">
    <property type="entry name" value="ZF_C3H1"/>
    <property type="match status" value="1"/>
</dbReference>
<dbReference type="EMBL" id="BTGU01000059">
    <property type="protein sequence ID" value="GMN55773.1"/>
    <property type="molecule type" value="Genomic_DNA"/>
</dbReference>
<dbReference type="FunFam" id="3.30.1490.40:FF:000004">
    <property type="entry name" value="Zinc finger CCCH domain-containing protein 19"/>
    <property type="match status" value="1"/>
</dbReference>
<feature type="domain" description="GYF" evidence="8">
    <location>
        <begin position="1054"/>
        <end position="1108"/>
    </location>
</feature>
<dbReference type="PROSITE" id="PS51360">
    <property type="entry name" value="PLUS3"/>
    <property type="match status" value="1"/>
</dbReference>
<feature type="region of interest" description="Disordered" evidence="6">
    <location>
        <begin position="135"/>
        <end position="158"/>
    </location>
</feature>
<keyword evidence="3 5" id="KW-0862">Zinc</keyword>
<dbReference type="InterPro" id="IPR036885">
    <property type="entry name" value="SWIB_MDM2_dom_sf"/>
</dbReference>
<feature type="compositionally biased region" description="Polar residues" evidence="6">
    <location>
        <begin position="1150"/>
        <end position="1160"/>
    </location>
</feature>
<keyword evidence="2 5" id="KW-0863">Zinc-finger</keyword>
<dbReference type="CDD" id="cd10567">
    <property type="entry name" value="SWIB-MDM2_like"/>
    <property type="match status" value="1"/>
</dbReference>
<comment type="caution">
    <text evidence="11">The sequence shown here is derived from an EMBL/GenBank/DDBJ whole genome shotgun (WGS) entry which is preliminary data.</text>
</comment>
<feature type="region of interest" description="Disordered" evidence="6">
    <location>
        <begin position="998"/>
        <end position="1026"/>
    </location>
</feature>
<dbReference type="InterPro" id="IPR019835">
    <property type="entry name" value="SWIB_domain"/>
</dbReference>
<feature type="compositionally biased region" description="Polar residues" evidence="6">
    <location>
        <begin position="948"/>
        <end position="960"/>
    </location>
</feature>
<protein>
    <recommendedName>
        <fullName evidence="13">Zinc finger CCCH domain-containing protein 19</fullName>
    </recommendedName>
</protein>
<dbReference type="Proteomes" id="UP001187192">
    <property type="component" value="Unassembled WGS sequence"/>
</dbReference>
<reference evidence="11" key="1">
    <citation type="submission" date="2023-07" db="EMBL/GenBank/DDBJ databases">
        <title>draft genome sequence of fig (Ficus carica).</title>
        <authorList>
            <person name="Takahashi T."/>
            <person name="Nishimura K."/>
        </authorList>
    </citation>
    <scope>NUCLEOTIDE SEQUENCE</scope>
</reference>
<feature type="region of interest" description="Disordered" evidence="6">
    <location>
        <begin position="483"/>
        <end position="551"/>
    </location>
</feature>
<evidence type="ECO:0000259" key="7">
    <source>
        <dbReference type="PROSITE" id="PS50103"/>
    </source>
</evidence>
<evidence type="ECO:0000256" key="1">
    <source>
        <dbReference type="ARBA" id="ARBA00022723"/>
    </source>
</evidence>
<feature type="compositionally biased region" description="Basic and acidic residues" evidence="6">
    <location>
        <begin position="998"/>
        <end position="1014"/>
    </location>
</feature>
<evidence type="ECO:0000259" key="10">
    <source>
        <dbReference type="PROSITE" id="PS51925"/>
    </source>
</evidence>
<feature type="region of interest" description="Disordered" evidence="6">
    <location>
        <begin position="1173"/>
        <end position="1192"/>
    </location>
</feature>
<name>A0AA88AIS1_FICCA</name>
<dbReference type="Pfam" id="PF02201">
    <property type="entry name" value="SWIB"/>
    <property type="match status" value="1"/>
</dbReference>
<dbReference type="CDD" id="cd15568">
    <property type="entry name" value="PHD5_NSD"/>
    <property type="match status" value="1"/>
</dbReference>